<organism evidence="1 2">
    <name type="scientific">Diploptera punctata</name>
    <name type="common">Pacific beetle cockroach</name>
    <dbReference type="NCBI Taxonomy" id="6984"/>
    <lineage>
        <taxon>Eukaryota</taxon>
        <taxon>Metazoa</taxon>
        <taxon>Ecdysozoa</taxon>
        <taxon>Arthropoda</taxon>
        <taxon>Hexapoda</taxon>
        <taxon>Insecta</taxon>
        <taxon>Pterygota</taxon>
        <taxon>Neoptera</taxon>
        <taxon>Polyneoptera</taxon>
        <taxon>Dictyoptera</taxon>
        <taxon>Blattodea</taxon>
        <taxon>Blaberoidea</taxon>
        <taxon>Blaberidae</taxon>
        <taxon>Diplopterinae</taxon>
        <taxon>Diploptera</taxon>
    </lineage>
</organism>
<accession>A0AAD8A5M5</accession>
<reference evidence="1" key="2">
    <citation type="submission" date="2023-05" db="EMBL/GenBank/DDBJ databases">
        <authorList>
            <person name="Fouks B."/>
        </authorList>
    </citation>
    <scope>NUCLEOTIDE SEQUENCE</scope>
    <source>
        <strain evidence="1">Stay&amp;Tobe</strain>
        <tissue evidence="1">Testes</tissue>
    </source>
</reference>
<name>A0AAD8A5M5_DIPPU</name>
<dbReference type="EMBL" id="JASPKZ010003796">
    <property type="protein sequence ID" value="KAJ9592929.1"/>
    <property type="molecule type" value="Genomic_DNA"/>
</dbReference>
<dbReference type="Proteomes" id="UP001233999">
    <property type="component" value="Unassembled WGS sequence"/>
</dbReference>
<protein>
    <submittedName>
        <fullName evidence="1">Uncharacterized protein</fullName>
    </submittedName>
</protein>
<evidence type="ECO:0000313" key="2">
    <source>
        <dbReference type="Proteomes" id="UP001233999"/>
    </source>
</evidence>
<proteinExistence type="predicted"/>
<comment type="caution">
    <text evidence="1">The sequence shown here is derived from an EMBL/GenBank/DDBJ whole genome shotgun (WGS) entry which is preliminary data.</text>
</comment>
<reference evidence="1" key="1">
    <citation type="journal article" date="2023" name="IScience">
        <title>Live-bearing cockroach genome reveals convergent evolutionary mechanisms linked to viviparity in insects and beyond.</title>
        <authorList>
            <person name="Fouks B."/>
            <person name="Harrison M.C."/>
            <person name="Mikhailova A.A."/>
            <person name="Marchal E."/>
            <person name="English S."/>
            <person name="Carruthers M."/>
            <person name="Jennings E.C."/>
            <person name="Chiamaka E.L."/>
            <person name="Frigard R.A."/>
            <person name="Pippel M."/>
            <person name="Attardo G.M."/>
            <person name="Benoit J.B."/>
            <person name="Bornberg-Bauer E."/>
            <person name="Tobe S.S."/>
        </authorList>
    </citation>
    <scope>NUCLEOTIDE SEQUENCE</scope>
    <source>
        <strain evidence="1">Stay&amp;Tobe</strain>
    </source>
</reference>
<feature type="non-terminal residue" evidence="1">
    <location>
        <position position="85"/>
    </location>
</feature>
<dbReference type="AlphaFoldDB" id="A0AAD8A5M5"/>
<gene>
    <name evidence="1" type="ORF">L9F63_015389</name>
</gene>
<sequence>PSCCLNYISCMFVMTPPAGAPFGRIPLPPMVWLMIFISGGVRPLSLQVGATAAEVVIGLTASMTMSEFNIALLLSSSPSSHNIVL</sequence>
<keyword evidence="2" id="KW-1185">Reference proteome</keyword>
<evidence type="ECO:0000313" key="1">
    <source>
        <dbReference type="EMBL" id="KAJ9592929.1"/>
    </source>
</evidence>
<feature type="non-terminal residue" evidence="1">
    <location>
        <position position="1"/>
    </location>
</feature>